<dbReference type="GO" id="GO:0010420">
    <property type="term" value="F:polyprenyldihydroxybenzoate methyltransferase activity"/>
    <property type="evidence" value="ECO:0007669"/>
    <property type="project" value="TreeGrafter"/>
</dbReference>
<keyword evidence="3" id="KW-1185">Reference proteome</keyword>
<protein>
    <recommendedName>
        <fullName evidence="4">Methyltransferase domain-containing protein</fullName>
    </recommendedName>
</protein>
<dbReference type="CDD" id="cd02440">
    <property type="entry name" value="AdoMet_MTases"/>
    <property type="match status" value="1"/>
</dbReference>
<name>E1ZHA3_CHLVA</name>
<evidence type="ECO:0008006" key="4">
    <source>
        <dbReference type="Google" id="ProtNLM"/>
    </source>
</evidence>
<dbReference type="InParanoid" id="E1ZHA3"/>
<evidence type="ECO:0000313" key="3">
    <source>
        <dbReference type="Proteomes" id="UP000008141"/>
    </source>
</evidence>
<feature type="region of interest" description="Disordered" evidence="1">
    <location>
        <begin position="1"/>
        <end position="23"/>
    </location>
</feature>
<gene>
    <name evidence="2" type="ORF">CHLNCDRAFT_134986</name>
</gene>
<evidence type="ECO:0000256" key="1">
    <source>
        <dbReference type="SAM" id="MobiDB-lite"/>
    </source>
</evidence>
<dbReference type="InterPro" id="IPR029063">
    <property type="entry name" value="SAM-dependent_MTases_sf"/>
</dbReference>
<dbReference type="GeneID" id="17354190"/>
<dbReference type="EMBL" id="GL433846">
    <property type="protein sequence ID" value="EFN54882.1"/>
    <property type="molecule type" value="Genomic_DNA"/>
</dbReference>
<dbReference type="OMA" id="PFLVCEG"/>
<dbReference type="Proteomes" id="UP000008141">
    <property type="component" value="Unassembled WGS sequence"/>
</dbReference>
<dbReference type="Gene3D" id="3.40.50.150">
    <property type="entry name" value="Vaccinia Virus protein VP39"/>
    <property type="match status" value="1"/>
</dbReference>
<accession>E1ZHA3</accession>
<dbReference type="PANTHER" id="PTHR43464">
    <property type="entry name" value="METHYLTRANSFERASE"/>
    <property type="match status" value="1"/>
</dbReference>
<dbReference type="SUPFAM" id="SSF53335">
    <property type="entry name" value="S-adenosyl-L-methionine-dependent methyltransferases"/>
    <property type="match status" value="1"/>
</dbReference>
<dbReference type="KEGG" id="cvr:CHLNCDRAFT_134986"/>
<dbReference type="AlphaFoldDB" id="E1ZHA3"/>
<dbReference type="Pfam" id="PF13489">
    <property type="entry name" value="Methyltransf_23"/>
    <property type="match status" value="1"/>
</dbReference>
<feature type="compositionally biased region" description="Polar residues" evidence="1">
    <location>
        <begin position="14"/>
        <end position="23"/>
    </location>
</feature>
<dbReference type="STRING" id="554065.E1ZHA3"/>
<dbReference type="eggNOG" id="KOG1270">
    <property type="taxonomic scope" value="Eukaryota"/>
</dbReference>
<organism evidence="3">
    <name type="scientific">Chlorella variabilis</name>
    <name type="common">Green alga</name>
    <dbReference type="NCBI Taxonomy" id="554065"/>
    <lineage>
        <taxon>Eukaryota</taxon>
        <taxon>Viridiplantae</taxon>
        <taxon>Chlorophyta</taxon>
        <taxon>core chlorophytes</taxon>
        <taxon>Trebouxiophyceae</taxon>
        <taxon>Chlorellales</taxon>
        <taxon>Chlorellaceae</taxon>
        <taxon>Chlorella clade</taxon>
        <taxon>Chlorella</taxon>
    </lineage>
</organism>
<evidence type="ECO:0000313" key="2">
    <source>
        <dbReference type="EMBL" id="EFN54882.1"/>
    </source>
</evidence>
<dbReference type="OrthoDB" id="2011996at2759"/>
<sequence length="229" mass="23860">MAAENTFDDKAATWDQNPGHQQSTSIAAEALKGSGLLHPGSTAVLDLGCGTGLLAEKIADSLGALVGVDTSPGMIAAFQRKAEARGDGKLRCVLAELTGPESLTSSTPADGGAAVPEQYDLAISLMTFHHIQDIAGTLRLLKHHLKPGGSVAIFDLLATPASIRFHSPAHSHGLFHRGGFSLQEMEQHLTEAGYTAVEARAVGSLQKAAFDGEGEMLEFQLFMATATAG</sequence>
<dbReference type="PANTHER" id="PTHR43464:SF23">
    <property type="entry name" value="JUVENILE HORMONE ACID O-METHYLTRANSFERASE"/>
    <property type="match status" value="1"/>
</dbReference>
<proteinExistence type="predicted"/>
<reference evidence="2 3" key="1">
    <citation type="journal article" date="2010" name="Plant Cell">
        <title>The Chlorella variabilis NC64A genome reveals adaptation to photosymbiosis, coevolution with viruses, and cryptic sex.</title>
        <authorList>
            <person name="Blanc G."/>
            <person name="Duncan G."/>
            <person name="Agarkova I."/>
            <person name="Borodovsky M."/>
            <person name="Gurnon J."/>
            <person name="Kuo A."/>
            <person name="Lindquist E."/>
            <person name="Lucas S."/>
            <person name="Pangilinan J."/>
            <person name="Polle J."/>
            <person name="Salamov A."/>
            <person name="Terry A."/>
            <person name="Yamada T."/>
            <person name="Dunigan D.D."/>
            <person name="Grigoriev I.V."/>
            <person name="Claverie J.M."/>
            <person name="Van Etten J.L."/>
        </authorList>
    </citation>
    <scope>NUCLEOTIDE SEQUENCE [LARGE SCALE GENOMIC DNA]</scope>
    <source>
        <strain evidence="2 3">NC64A</strain>
    </source>
</reference>
<dbReference type="RefSeq" id="XP_005846984.1">
    <property type="nucleotide sequence ID" value="XM_005846922.1"/>
</dbReference>